<keyword evidence="4" id="KW-1185">Reference proteome</keyword>
<protein>
    <submittedName>
        <fullName evidence="3">Uncharacterized protein</fullName>
    </submittedName>
</protein>
<keyword evidence="2" id="KW-0812">Transmembrane</keyword>
<reference evidence="3 4" key="1">
    <citation type="submission" date="2020-08" db="EMBL/GenBank/DDBJ databases">
        <title>Whole genome shotgun sequence of Actinoplanes ianthinogenes NBRC 13996.</title>
        <authorList>
            <person name="Komaki H."/>
            <person name="Tamura T."/>
        </authorList>
    </citation>
    <scope>NUCLEOTIDE SEQUENCE [LARGE SCALE GENOMIC DNA]</scope>
    <source>
        <strain evidence="3 4">NBRC 13996</strain>
    </source>
</reference>
<feature type="transmembrane region" description="Helical" evidence="2">
    <location>
        <begin position="121"/>
        <end position="139"/>
    </location>
</feature>
<evidence type="ECO:0000256" key="1">
    <source>
        <dbReference type="SAM" id="MobiDB-lite"/>
    </source>
</evidence>
<dbReference type="EMBL" id="AP023356">
    <property type="protein sequence ID" value="BCJ39424.1"/>
    <property type="molecule type" value="Genomic_DNA"/>
</dbReference>
<evidence type="ECO:0000313" key="3">
    <source>
        <dbReference type="EMBL" id="BCJ39424.1"/>
    </source>
</evidence>
<evidence type="ECO:0000313" key="4">
    <source>
        <dbReference type="Proteomes" id="UP000676967"/>
    </source>
</evidence>
<proteinExistence type="predicted"/>
<evidence type="ECO:0000256" key="2">
    <source>
        <dbReference type="SAM" id="Phobius"/>
    </source>
</evidence>
<feature type="region of interest" description="Disordered" evidence="1">
    <location>
        <begin position="338"/>
        <end position="363"/>
    </location>
</feature>
<dbReference type="Proteomes" id="UP000676967">
    <property type="component" value="Chromosome"/>
</dbReference>
<accession>A0ABM7LJI9</accession>
<keyword evidence="2" id="KW-1133">Transmembrane helix</keyword>
<sequence length="363" mass="39573">MSIPSRLWRALGVDRNLVRLRAQFFTGFTEMEPPPYDRHAVLEVLADGGRDRDRPLDLLDRDDPAVRELWRDLTERGPRTPPDRWVPVAERADALRQAAVATLLFDLPAGRTMLRRAAREYVRLGLPFGLFLTVAATGARVGPAATALLASLLGIPASGDGAIDAVDLDPARSLLRVPEVMAVSEQQLYLLMAVVAGLSPANPDLLAAIGSAPQSTQPFPVGALAQPLSSWWETASLIARTTDRGSGTRRLLRDRLAEFARAHGRHLEIAQRDVFHWENALAGVDLVDLDLAGATALAARALRLWQLPRWDLRRDFGDLPDLAQVSLAVGLQLGGGDLAYEDDPRDPEPSPTSAVDEADQYGF</sequence>
<gene>
    <name evidence="3" type="ORF">Aiant_00810</name>
</gene>
<keyword evidence="2" id="KW-0472">Membrane</keyword>
<organism evidence="3 4">
    <name type="scientific">Actinoplanes ianthinogenes</name>
    <dbReference type="NCBI Taxonomy" id="122358"/>
    <lineage>
        <taxon>Bacteria</taxon>
        <taxon>Bacillati</taxon>
        <taxon>Actinomycetota</taxon>
        <taxon>Actinomycetes</taxon>
        <taxon>Micromonosporales</taxon>
        <taxon>Micromonosporaceae</taxon>
        <taxon>Actinoplanes</taxon>
    </lineage>
</organism>
<dbReference type="RefSeq" id="WP_189334167.1">
    <property type="nucleotide sequence ID" value="NZ_AP023356.1"/>
</dbReference>
<name>A0ABM7LJI9_9ACTN</name>